<evidence type="ECO:0000256" key="9">
    <source>
        <dbReference type="SAM" id="Phobius"/>
    </source>
</evidence>
<dbReference type="InterPro" id="IPR003439">
    <property type="entry name" value="ABC_transporter-like_ATP-bd"/>
</dbReference>
<dbReference type="FunFam" id="3.40.50.300:FF:000299">
    <property type="entry name" value="ABC transporter ATP-binding protein/permease"/>
    <property type="match status" value="1"/>
</dbReference>
<dbReference type="GO" id="GO:0034040">
    <property type="term" value="F:ATPase-coupled lipid transmembrane transporter activity"/>
    <property type="evidence" value="ECO:0007669"/>
    <property type="project" value="TreeGrafter"/>
</dbReference>
<keyword evidence="7 9" id="KW-1133">Transmembrane helix</keyword>
<feature type="transmembrane region" description="Helical" evidence="9">
    <location>
        <begin position="83"/>
        <end position="107"/>
    </location>
</feature>
<dbReference type="InterPro" id="IPR027417">
    <property type="entry name" value="P-loop_NTPase"/>
</dbReference>
<feature type="domain" description="ABC transmembrane type-1" evidence="11">
    <location>
        <begin position="36"/>
        <end position="326"/>
    </location>
</feature>
<dbReference type="RefSeq" id="WP_165403914.1">
    <property type="nucleotide sequence ID" value="NZ_BMHA01000004.1"/>
</dbReference>
<dbReference type="PANTHER" id="PTHR24221">
    <property type="entry name" value="ATP-BINDING CASSETTE SUB-FAMILY B"/>
    <property type="match status" value="1"/>
</dbReference>
<dbReference type="GO" id="GO:0005886">
    <property type="term" value="C:plasma membrane"/>
    <property type="evidence" value="ECO:0007669"/>
    <property type="project" value="UniProtKB-SubCell"/>
</dbReference>
<evidence type="ECO:0000256" key="3">
    <source>
        <dbReference type="ARBA" id="ARBA00022475"/>
    </source>
</evidence>
<feature type="transmembrane region" description="Helical" evidence="9">
    <location>
        <begin position="186"/>
        <end position="203"/>
    </location>
</feature>
<dbReference type="SMART" id="SM00382">
    <property type="entry name" value="AAA"/>
    <property type="match status" value="1"/>
</dbReference>
<keyword evidence="2" id="KW-0813">Transport</keyword>
<evidence type="ECO:0000256" key="7">
    <source>
        <dbReference type="ARBA" id="ARBA00022989"/>
    </source>
</evidence>
<dbReference type="InterPro" id="IPR039421">
    <property type="entry name" value="Type_1_exporter"/>
</dbReference>
<dbReference type="PROSITE" id="PS50893">
    <property type="entry name" value="ABC_TRANSPORTER_2"/>
    <property type="match status" value="1"/>
</dbReference>
<dbReference type="InterPro" id="IPR003593">
    <property type="entry name" value="AAA+_ATPase"/>
</dbReference>
<dbReference type="Gene3D" id="1.20.1560.10">
    <property type="entry name" value="ABC transporter type 1, transmembrane domain"/>
    <property type="match status" value="1"/>
</dbReference>
<comment type="caution">
    <text evidence="12">The sequence shown here is derived from an EMBL/GenBank/DDBJ whole genome shotgun (WGS) entry which is preliminary data.</text>
</comment>
<dbReference type="PROSITE" id="PS50929">
    <property type="entry name" value="ABC_TM1F"/>
    <property type="match status" value="1"/>
</dbReference>
<name>A0A8J3A7H1_9ACTN</name>
<feature type="transmembrane region" description="Helical" evidence="9">
    <location>
        <begin position="271"/>
        <end position="290"/>
    </location>
</feature>
<keyword evidence="3" id="KW-1003">Cell membrane</keyword>
<feature type="transmembrane region" description="Helical" evidence="9">
    <location>
        <begin position="157"/>
        <end position="180"/>
    </location>
</feature>
<dbReference type="SUPFAM" id="SSF52540">
    <property type="entry name" value="P-loop containing nucleoside triphosphate hydrolases"/>
    <property type="match status" value="1"/>
</dbReference>
<evidence type="ECO:0000313" key="13">
    <source>
        <dbReference type="Proteomes" id="UP000650511"/>
    </source>
</evidence>
<dbReference type="EMBL" id="BMHA01000004">
    <property type="protein sequence ID" value="GGI05484.1"/>
    <property type="molecule type" value="Genomic_DNA"/>
</dbReference>
<proteinExistence type="predicted"/>
<evidence type="ECO:0000256" key="1">
    <source>
        <dbReference type="ARBA" id="ARBA00004651"/>
    </source>
</evidence>
<keyword evidence="4 9" id="KW-0812">Transmembrane</keyword>
<dbReference type="GO" id="GO:0140359">
    <property type="term" value="F:ABC-type transporter activity"/>
    <property type="evidence" value="ECO:0007669"/>
    <property type="project" value="InterPro"/>
</dbReference>
<evidence type="ECO:0000259" key="11">
    <source>
        <dbReference type="PROSITE" id="PS50929"/>
    </source>
</evidence>
<evidence type="ECO:0000259" key="10">
    <source>
        <dbReference type="PROSITE" id="PS50893"/>
    </source>
</evidence>
<dbReference type="Gene3D" id="3.40.50.300">
    <property type="entry name" value="P-loop containing nucleotide triphosphate hydrolases"/>
    <property type="match status" value="1"/>
</dbReference>
<dbReference type="Pfam" id="PF00664">
    <property type="entry name" value="ABC_membrane"/>
    <property type="match status" value="1"/>
</dbReference>
<accession>A0A8J3A7H1</accession>
<reference evidence="12" key="1">
    <citation type="journal article" date="2014" name="Int. J. Syst. Evol. Microbiol.">
        <title>Complete genome sequence of Corynebacterium casei LMG S-19264T (=DSM 44701T), isolated from a smear-ripened cheese.</title>
        <authorList>
            <consortium name="US DOE Joint Genome Institute (JGI-PGF)"/>
            <person name="Walter F."/>
            <person name="Albersmeier A."/>
            <person name="Kalinowski J."/>
            <person name="Ruckert C."/>
        </authorList>
    </citation>
    <scope>NUCLEOTIDE SEQUENCE</scope>
    <source>
        <strain evidence="12">CGMCC 1.14988</strain>
    </source>
</reference>
<feature type="domain" description="ABC transporter" evidence="10">
    <location>
        <begin position="358"/>
        <end position="592"/>
    </location>
</feature>
<gene>
    <name evidence="12" type="ORF">GCM10011354_14330</name>
</gene>
<dbReference type="InterPro" id="IPR036640">
    <property type="entry name" value="ABC1_TM_sf"/>
</dbReference>
<evidence type="ECO:0000256" key="5">
    <source>
        <dbReference type="ARBA" id="ARBA00022741"/>
    </source>
</evidence>
<keyword evidence="8 9" id="KW-0472">Membrane</keyword>
<dbReference type="Proteomes" id="UP000650511">
    <property type="component" value="Unassembled WGS sequence"/>
</dbReference>
<evidence type="ECO:0000256" key="4">
    <source>
        <dbReference type="ARBA" id="ARBA00022692"/>
    </source>
</evidence>
<dbReference type="GO" id="GO:0016887">
    <property type="term" value="F:ATP hydrolysis activity"/>
    <property type="evidence" value="ECO:0007669"/>
    <property type="project" value="InterPro"/>
</dbReference>
<evidence type="ECO:0000313" key="12">
    <source>
        <dbReference type="EMBL" id="GGI05484.1"/>
    </source>
</evidence>
<evidence type="ECO:0000256" key="6">
    <source>
        <dbReference type="ARBA" id="ARBA00022840"/>
    </source>
</evidence>
<dbReference type="SUPFAM" id="SSF90123">
    <property type="entry name" value="ABC transporter transmembrane region"/>
    <property type="match status" value="1"/>
</dbReference>
<dbReference type="Pfam" id="PF00005">
    <property type="entry name" value="ABC_tran"/>
    <property type="match status" value="1"/>
</dbReference>
<evidence type="ECO:0000256" key="2">
    <source>
        <dbReference type="ARBA" id="ARBA00022448"/>
    </source>
</evidence>
<protein>
    <submittedName>
        <fullName evidence="12">ABC transporter ATP-binding protein</fullName>
    </submittedName>
</protein>
<dbReference type="InterPro" id="IPR017871">
    <property type="entry name" value="ABC_transporter-like_CS"/>
</dbReference>
<sequence>MANRPSRRSRLALLRRAGNAWRRVSPFLGASRGKLLGLGASSVGVGLAEAVLLALIAALAASLSEGRGSVALSLGPLETTASTVTLLWIGFALAVVRGGFQILTAYLPAAMSANAMANLRQQLFEAFTRTSWSVQASERDGHFQALMGGHVSSTSKAIVLLGQAMSALLMFLTLVASAFVLSLPTALVLIVTSALLFVLLQPLSRRLRGHAKALSAENVEYSQGMQEVVRMAEEIQVFGPSQEYRDGFHRRIELVRLPLLRTRFLGKLVPVLYQSVALLLLILALAIVAVVGGDQLASLGAVVLILIRSVSYGQQLQSAVTQMDELVPFMDRLRQSLTHYAEHPKQDGAEPLPPVERLGMDTVSFAYQPGDPVLTEVDFEVAAGEAIGVVGPSGAGKSTLVQLLLRLRDPDEGRLHVNGEDARRFRRAEWNRRVAYVPQTPQLIWGTVSENIRFYRPDIPQEAVEQAARRAHIHDEILALPDGYDTVVGERVSAVSGGQRQRLCLARALAGDPDVLILDEPTSALDVKSEMGVQESLRSLKGEMILFLVAHRMSTLSICNRVMVVVDGRLQAIDAPQRLLESNAFYREAIEITRQQSTI</sequence>
<comment type="subcellular location">
    <subcellularLocation>
        <location evidence="1">Cell membrane</location>
        <topology evidence="1">Multi-pass membrane protein</topology>
    </subcellularLocation>
</comment>
<dbReference type="AlphaFoldDB" id="A0A8J3A7H1"/>
<keyword evidence="5" id="KW-0547">Nucleotide-binding</keyword>
<keyword evidence="13" id="KW-1185">Reference proteome</keyword>
<dbReference type="PROSITE" id="PS00211">
    <property type="entry name" value="ABC_TRANSPORTER_1"/>
    <property type="match status" value="1"/>
</dbReference>
<feature type="transmembrane region" description="Helical" evidence="9">
    <location>
        <begin position="35"/>
        <end position="63"/>
    </location>
</feature>
<dbReference type="GO" id="GO:0005524">
    <property type="term" value="F:ATP binding"/>
    <property type="evidence" value="ECO:0007669"/>
    <property type="project" value="UniProtKB-KW"/>
</dbReference>
<dbReference type="PANTHER" id="PTHR24221:SF654">
    <property type="entry name" value="ATP-BINDING CASSETTE SUB-FAMILY B MEMBER 6"/>
    <property type="match status" value="1"/>
</dbReference>
<keyword evidence="6 12" id="KW-0067">ATP-binding</keyword>
<organism evidence="12 13">
    <name type="scientific">Egicoccus halophilus</name>
    <dbReference type="NCBI Taxonomy" id="1670830"/>
    <lineage>
        <taxon>Bacteria</taxon>
        <taxon>Bacillati</taxon>
        <taxon>Actinomycetota</taxon>
        <taxon>Nitriliruptoria</taxon>
        <taxon>Egicoccales</taxon>
        <taxon>Egicoccaceae</taxon>
        <taxon>Egicoccus</taxon>
    </lineage>
</organism>
<reference evidence="12" key="2">
    <citation type="submission" date="2020-09" db="EMBL/GenBank/DDBJ databases">
        <authorList>
            <person name="Sun Q."/>
            <person name="Zhou Y."/>
        </authorList>
    </citation>
    <scope>NUCLEOTIDE SEQUENCE</scope>
    <source>
        <strain evidence="12">CGMCC 1.14988</strain>
    </source>
</reference>
<evidence type="ECO:0000256" key="8">
    <source>
        <dbReference type="ARBA" id="ARBA00023136"/>
    </source>
</evidence>
<dbReference type="InterPro" id="IPR011527">
    <property type="entry name" value="ABC1_TM_dom"/>
</dbReference>